<sequence>MTAWASLERRSAAIGQTRAVAFKALFRYLEMEKGAEVAERWLKGIRMIRNDFTNENYFIPLPLLHEALVLFVQLTSRHAIARVWKYLIDADTLGAWTQLLRRSHLPEEAFSQLDLFESEHGRTVHWETVEVESNRWKGRMHILHDLSLEQDQLLTFYRLAFLSAVPALFGYGRAVFVSCKPVIPLQEREHVYHEFDVRWTLPYSLPASKLGAGIGVTMACIPATLSFPSPLGIVYIGAGLVLGGLSGLLWKYYRVQQTQHRAQSIRIRAFERSMMLCENRALGVPAELGETSFIGHYFLQNRIAVGASGVIYKAVRMTDYLTVAIKLLRTASSHDVITVNRLRREAEILVLCKHPHIVEILDHGLLPEGVSFLVMELLTGKSLRERLSIKGCLSSEETIAIARQACDALTAIHEVGVIHRDLKPSNLFLKETHNDQTIDLKVIDFGIARREGEEEQITNIDTPIGTIGYMAPEQAIGSRVDLRADLFSLGVVLYECLTGRVPSLHSFFGSFNDEKQASTFWQGRHGKAILSAVPPAWRCLLAQAMSFSPVDRLQDARSFIAALPTSLEEDGCLGRA</sequence>
<dbReference type="EMBL" id="CP016908">
    <property type="protein sequence ID" value="APS00120.1"/>
    <property type="molecule type" value="Genomic_DNA"/>
</dbReference>
<dbReference type="PANTHER" id="PTHR43289:SF6">
    <property type="entry name" value="SERINE_THREONINE-PROTEIN KINASE NEKL-3"/>
    <property type="match status" value="1"/>
</dbReference>
<evidence type="ECO:0000256" key="1">
    <source>
        <dbReference type="ARBA" id="ARBA00022679"/>
    </source>
</evidence>
<dbReference type="Pfam" id="PF00069">
    <property type="entry name" value="Pkinase"/>
    <property type="match status" value="1"/>
</dbReference>
<keyword evidence="5" id="KW-0472">Membrane</keyword>
<dbReference type="STRING" id="1882918.BCY86_05065"/>
<dbReference type="RefSeq" id="WP_075276785.1">
    <property type="nucleotide sequence ID" value="NZ_CP016908.1"/>
</dbReference>
<reference evidence="7 8" key="1">
    <citation type="submission" date="2016-08" db="EMBL/GenBank/DDBJ databases">
        <title>Identification and validation of antigenic proteins from Pajaroellobacter abortibovis using de-novo genome sequence assembly and reverse vaccinology.</title>
        <authorList>
            <person name="Welly B.T."/>
            <person name="Miller M.R."/>
            <person name="Stott J.L."/>
            <person name="Blanchard M.T."/>
            <person name="Islas-Trejo A.D."/>
            <person name="O'Rourke S.M."/>
            <person name="Young A.E."/>
            <person name="Medrano J.F."/>
            <person name="Van Eenennaam A.L."/>
        </authorList>
    </citation>
    <scope>NUCLEOTIDE SEQUENCE [LARGE SCALE GENOMIC DNA]</scope>
    <source>
        <strain evidence="7 8">BTF92-0548A/99-0131</strain>
    </source>
</reference>
<keyword evidence="4" id="KW-0067">ATP-binding</keyword>
<dbReference type="InterPro" id="IPR000719">
    <property type="entry name" value="Prot_kinase_dom"/>
</dbReference>
<evidence type="ECO:0000259" key="6">
    <source>
        <dbReference type="PROSITE" id="PS50011"/>
    </source>
</evidence>
<accession>A0A1L6MX43</accession>
<keyword evidence="3" id="KW-0418">Kinase</keyword>
<evidence type="ECO:0000256" key="4">
    <source>
        <dbReference type="ARBA" id="ARBA00022840"/>
    </source>
</evidence>
<evidence type="ECO:0000313" key="8">
    <source>
        <dbReference type="Proteomes" id="UP000185544"/>
    </source>
</evidence>
<keyword evidence="1" id="KW-0808">Transferase</keyword>
<evidence type="ECO:0000256" key="5">
    <source>
        <dbReference type="SAM" id="Phobius"/>
    </source>
</evidence>
<feature type="domain" description="Protein kinase" evidence="6">
    <location>
        <begin position="297"/>
        <end position="566"/>
    </location>
</feature>
<evidence type="ECO:0000313" key="7">
    <source>
        <dbReference type="EMBL" id="APS00120.1"/>
    </source>
</evidence>
<keyword evidence="2" id="KW-0547">Nucleotide-binding</keyword>
<dbReference type="SMART" id="SM00220">
    <property type="entry name" value="S_TKc"/>
    <property type="match status" value="1"/>
</dbReference>
<dbReference type="SUPFAM" id="SSF56112">
    <property type="entry name" value="Protein kinase-like (PK-like)"/>
    <property type="match status" value="1"/>
</dbReference>
<gene>
    <name evidence="7" type="ORF">BCY86_05065</name>
</gene>
<dbReference type="AlphaFoldDB" id="A0A1L6MX43"/>
<dbReference type="PROSITE" id="PS00108">
    <property type="entry name" value="PROTEIN_KINASE_ST"/>
    <property type="match status" value="1"/>
</dbReference>
<evidence type="ECO:0000256" key="2">
    <source>
        <dbReference type="ARBA" id="ARBA00022741"/>
    </source>
</evidence>
<dbReference type="GO" id="GO:0005524">
    <property type="term" value="F:ATP binding"/>
    <property type="evidence" value="ECO:0007669"/>
    <property type="project" value="UniProtKB-KW"/>
</dbReference>
<name>A0A1L6MX43_9BACT</name>
<dbReference type="Proteomes" id="UP000185544">
    <property type="component" value="Chromosome"/>
</dbReference>
<organism evidence="7 8">
    <name type="scientific">Pajaroellobacter abortibovis</name>
    <dbReference type="NCBI Taxonomy" id="1882918"/>
    <lineage>
        <taxon>Bacteria</taxon>
        <taxon>Pseudomonadati</taxon>
        <taxon>Myxococcota</taxon>
        <taxon>Polyangia</taxon>
        <taxon>Polyangiales</taxon>
        <taxon>Polyangiaceae</taxon>
    </lineage>
</organism>
<keyword evidence="5" id="KW-1133">Transmembrane helix</keyword>
<dbReference type="PANTHER" id="PTHR43289">
    <property type="entry name" value="MITOGEN-ACTIVATED PROTEIN KINASE KINASE KINASE 20-RELATED"/>
    <property type="match status" value="1"/>
</dbReference>
<keyword evidence="5" id="KW-0812">Transmembrane</keyword>
<dbReference type="Gene3D" id="1.10.510.10">
    <property type="entry name" value="Transferase(Phosphotransferase) domain 1"/>
    <property type="match status" value="1"/>
</dbReference>
<keyword evidence="8" id="KW-1185">Reference proteome</keyword>
<protein>
    <recommendedName>
        <fullName evidence="6">Protein kinase domain-containing protein</fullName>
    </recommendedName>
</protein>
<dbReference type="KEGG" id="pabo:BCY86_05065"/>
<dbReference type="PROSITE" id="PS50011">
    <property type="entry name" value="PROTEIN_KINASE_DOM"/>
    <property type="match status" value="1"/>
</dbReference>
<dbReference type="CDD" id="cd14014">
    <property type="entry name" value="STKc_PknB_like"/>
    <property type="match status" value="1"/>
</dbReference>
<proteinExistence type="predicted"/>
<dbReference type="InterPro" id="IPR008271">
    <property type="entry name" value="Ser/Thr_kinase_AS"/>
</dbReference>
<dbReference type="GO" id="GO:0004674">
    <property type="term" value="F:protein serine/threonine kinase activity"/>
    <property type="evidence" value="ECO:0007669"/>
    <property type="project" value="TreeGrafter"/>
</dbReference>
<dbReference type="OrthoDB" id="9779541at2"/>
<feature type="transmembrane region" description="Helical" evidence="5">
    <location>
        <begin position="233"/>
        <end position="253"/>
    </location>
</feature>
<evidence type="ECO:0000256" key="3">
    <source>
        <dbReference type="ARBA" id="ARBA00022777"/>
    </source>
</evidence>
<dbReference type="InterPro" id="IPR011009">
    <property type="entry name" value="Kinase-like_dom_sf"/>
</dbReference>